<proteinExistence type="predicted"/>
<comment type="caution">
    <text evidence="1">The sequence shown here is derived from an EMBL/GenBank/DDBJ whole genome shotgun (WGS) entry which is preliminary data.</text>
</comment>
<dbReference type="AlphaFoldDB" id="A0A7J7NLQ5"/>
<dbReference type="InterPro" id="IPR044690">
    <property type="entry name" value="CAS_plant"/>
</dbReference>
<dbReference type="GO" id="GO:0071277">
    <property type="term" value="P:cellular response to calcium ion"/>
    <property type="evidence" value="ECO:0007669"/>
    <property type="project" value="InterPro"/>
</dbReference>
<dbReference type="Proteomes" id="UP000541444">
    <property type="component" value="Unassembled WGS sequence"/>
</dbReference>
<accession>A0A7J7NLQ5</accession>
<sequence length="197" mass="21657">MKIRLKILSSLQPGSREWNAVLVACSKALEISAAVQHLGNVLSTVDRTREVANKGLTDFSSDLNEATRNIGTVSIDALRWAIVTVEDYLASGTSFIVYYYGYAKDYFPPEARDALNLTEDSTKKFLRPVGSAIKQVYSAIEVLETYLGVDPNDPIVPFFLFVGTTVALGISYRVLTYGGYSWDLSPESALDLLAGRE</sequence>
<dbReference type="EMBL" id="JACGCM010000704">
    <property type="protein sequence ID" value="KAF6168161.1"/>
    <property type="molecule type" value="Genomic_DNA"/>
</dbReference>
<reference evidence="1 2" key="1">
    <citation type="journal article" date="2020" name="IScience">
        <title>Genome Sequencing of the Endangered Kingdonia uniflora (Circaeasteraceae, Ranunculales) Reveals Potential Mechanisms of Evolutionary Specialization.</title>
        <authorList>
            <person name="Sun Y."/>
            <person name="Deng T."/>
            <person name="Zhang A."/>
            <person name="Moore M.J."/>
            <person name="Landis J.B."/>
            <person name="Lin N."/>
            <person name="Zhang H."/>
            <person name="Zhang X."/>
            <person name="Huang J."/>
            <person name="Zhang X."/>
            <person name="Sun H."/>
            <person name="Wang H."/>
        </authorList>
    </citation>
    <scope>NUCLEOTIDE SEQUENCE [LARGE SCALE GENOMIC DNA]</scope>
    <source>
        <strain evidence="1">TB1705</strain>
        <tissue evidence="1">Leaf</tissue>
    </source>
</reference>
<gene>
    <name evidence="1" type="ORF">GIB67_011546</name>
</gene>
<evidence type="ECO:0000313" key="1">
    <source>
        <dbReference type="EMBL" id="KAF6168161.1"/>
    </source>
</evidence>
<dbReference type="OrthoDB" id="551300at2759"/>
<dbReference type="PANTHER" id="PTHR34209">
    <property type="entry name" value="RHODANESE/CELL CYCLE CONTROL PHOSPHATASE SUPERFAMILY PROTEIN"/>
    <property type="match status" value="1"/>
</dbReference>
<name>A0A7J7NLQ5_9MAGN</name>
<dbReference type="GO" id="GO:0009704">
    <property type="term" value="P:de-etiolation"/>
    <property type="evidence" value="ECO:0007669"/>
    <property type="project" value="InterPro"/>
</dbReference>
<keyword evidence="2" id="KW-1185">Reference proteome</keyword>
<organism evidence="1 2">
    <name type="scientific">Kingdonia uniflora</name>
    <dbReference type="NCBI Taxonomy" id="39325"/>
    <lineage>
        <taxon>Eukaryota</taxon>
        <taxon>Viridiplantae</taxon>
        <taxon>Streptophyta</taxon>
        <taxon>Embryophyta</taxon>
        <taxon>Tracheophyta</taxon>
        <taxon>Spermatophyta</taxon>
        <taxon>Magnoliopsida</taxon>
        <taxon>Ranunculales</taxon>
        <taxon>Circaeasteraceae</taxon>
        <taxon>Kingdonia</taxon>
    </lineage>
</organism>
<evidence type="ECO:0000313" key="2">
    <source>
        <dbReference type="Proteomes" id="UP000541444"/>
    </source>
</evidence>
<dbReference type="PANTHER" id="PTHR34209:SF3">
    <property type="entry name" value="RHODANESE_CELL CYCLE CONTROL PHOSPHATASE SUPERFAMILY PROTEIN"/>
    <property type="match status" value="1"/>
</dbReference>
<dbReference type="GO" id="GO:0090333">
    <property type="term" value="P:regulation of stomatal closure"/>
    <property type="evidence" value="ECO:0007669"/>
    <property type="project" value="InterPro"/>
</dbReference>
<protein>
    <submittedName>
        <fullName evidence="1">Uncharacterized protein</fullName>
    </submittedName>
</protein>